<dbReference type="Pfam" id="PF05305">
    <property type="entry name" value="DUF732"/>
    <property type="match status" value="1"/>
</dbReference>
<proteinExistence type="predicted"/>
<evidence type="ECO:0000313" key="4">
    <source>
        <dbReference type="EMBL" id="GLD29443.1"/>
    </source>
</evidence>
<dbReference type="EMBL" id="BRXE01000042">
    <property type="protein sequence ID" value="GLB84147.1"/>
    <property type="molecule type" value="Genomic_DNA"/>
</dbReference>
<feature type="domain" description="DUF732" evidence="2">
    <location>
        <begin position="31"/>
        <end position="103"/>
    </location>
</feature>
<dbReference type="AlphaFoldDB" id="A0A9P3Q219"/>
<dbReference type="EMBL" id="BRZI01000005">
    <property type="protein sequence ID" value="GLD29443.1"/>
    <property type="molecule type" value="Genomic_DNA"/>
</dbReference>
<evidence type="ECO:0000313" key="5">
    <source>
        <dbReference type="Proteomes" id="UP001064782"/>
    </source>
</evidence>
<comment type="caution">
    <text evidence="4">The sequence shown here is derived from an EMBL/GenBank/DDBJ whole genome shotgun (WGS) entry which is preliminary data.</text>
</comment>
<name>A0A9P3Q219_9MYCO</name>
<dbReference type="RefSeq" id="WP_236976271.1">
    <property type="nucleotide sequence ID" value="NZ_BRXE01000042.1"/>
</dbReference>
<evidence type="ECO:0000259" key="2">
    <source>
        <dbReference type="Pfam" id="PF05305"/>
    </source>
</evidence>
<dbReference type="Proteomes" id="UP001064782">
    <property type="component" value="Unassembled WGS sequence"/>
</dbReference>
<evidence type="ECO:0000313" key="3">
    <source>
        <dbReference type="EMBL" id="GLB84147.1"/>
    </source>
</evidence>
<accession>A0A9P3Q219</accession>
<organism evidence="4 5">
    <name type="scientific">Mycobacterium kiyosense</name>
    <dbReference type="NCBI Taxonomy" id="2871094"/>
    <lineage>
        <taxon>Bacteria</taxon>
        <taxon>Bacillati</taxon>
        <taxon>Actinomycetota</taxon>
        <taxon>Actinomycetes</taxon>
        <taxon>Mycobacteriales</taxon>
        <taxon>Mycobacteriaceae</taxon>
        <taxon>Mycobacterium</taxon>
    </lineage>
</organism>
<sequence>MPLPRWMLGLPILVAAAVFSGTATAGASPVDDAYLAQLRAAGFAWGPEHDNAVVGMGHLICDDLYWGWSPDRIAQEVHANLDGRGVTFGQVSSMIDIARANYCNW</sequence>
<dbReference type="GeneID" id="83628872"/>
<reference evidence="4" key="1">
    <citation type="submission" date="2022-08" db="EMBL/GenBank/DDBJ databases">
        <title>Mycobacterium kiyosense sp. nov., scotochromogenic slow-glowing species isolated from respiratory specimens.</title>
        <authorList>
            <person name="Fukano H."/>
            <person name="Kazumi Y."/>
            <person name="Sakagami N."/>
            <person name="Ato M."/>
            <person name="Mitarai S."/>
            <person name="Hoshino Y."/>
        </authorList>
    </citation>
    <scope>NUCLEOTIDE SEQUENCE</scope>
    <source>
        <strain evidence="4">1413</strain>
        <strain evidence="3">SRL2020-028</strain>
    </source>
</reference>
<dbReference type="Proteomes" id="UP001165663">
    <property type="component" value="Unassembled WGS sequence"/>
</dbReference>
<evidence type="ECO:0000256" key="1">
    <source>
        <dbReference type="SAM" id="SignalP"/>
    </source>
</evidence>
<keyword evidence="1" id="KW-0732">Signal</keyword>
<protein>
    <recommendedName>
        <fullName evidence="2">DUF732 domain-containing protein</fullName>
    </recommendedName>
</protein>
<feature type="chain" id="PRO_5040135852" description="DUF732 domain-containing protein" evidence="1">
    <location>
        <begin position="26"/>
        <end position="105"/>
    </location>
</feature>
<feature type="signal peptide" evidence="1">
    <location>
        <begin position="1"/>
        <end position="25"/>
    </location>
</feature>
<gene>
    <name evidence="4" type="ORF">Mkiyose1413_13260</name>
    <name evidence="3" type="ORF">SRL2020028_34030</name>
</gene>
<keyword evidence="5" id="KW-1185">Reference proteome</keyword>
<dbReference type="InterPro" id="IPR007969">
    <property type="entry name" value="DUF732"/>
</dbReference>